<proteinExistence type="predicted"/>
<keyword evidence="1" id="KW-0472">Membrane</keyword>
<feature type="transmembrane region" description="Helical" evidence="1">
    <location>
        <begin position="37"/>
        <end position="56"/>
    </location>
</feature>
<dbReference type="WBParaSite" id="nRc.2.0.1.t29197-RA">
    <property type="protein sequence ID" value="nRc.2.0.1.t29197-RA"/>
    <property type="gene ID" value="nRc.2.0.1.g29197"/>
</dbReference>
<protein>
    <submittedName>
        <fullName evidence="3">Uncharacterized protein</fullName>
    </submittedName>
</protein>
<evidence type="ECO:0000313" key="2">
    <source>
        <dbReference type="Proteomes" id="UP000887565"/>
    </source>
</evidence>
<evidence type="ECO:0000256" key="1">
    <source>
        <dbReference type="SAM" id="Phobius"/>
    </source>
</evidence>
<accession>A0A915JTQ6</accession>
<reference evidence="3" key="1">
    <citation type="submission" date="2022-11" db="UniProtKB">
        <authorList>
            <consortium name="WormBaseParasite"/>
        </authorList>
    </citation>
    <scope>IDENTIFICATION</scope>
</reference>
<dbReference type="AlphaFoldDB" id="A0A915JTQ6"/>
<feature type="transmembrane region" description="Helical" evidence="1">
    <location>
        <begin position="126"/>
        <end position="147"/>
    </location>
</feature>
<evidence type="ECO:0000313" key="3">
    <source>
        <dbReference type="WBParaSite" id="nRc.2.0.1.t29197-RA"/>
    </source>
</evidence>
<name>A0A915JTQ6_ROMCU</name>
<feature type="transmembrane region" description="Helical" evidence="1">
    <location>
        <begin position="159"/>
        <end position="186"/>
    </location>
</feature>
<keyword evidence="2" id="KW-1185">Reference proteome</keyword>
<organism evidence="2 3">
    <name type="scientific">Romanomermis culicivorax</name>
    <name type="common">Nematode worm</name>
    <dbReference type="NCBI Taxonomy" id="13658"/>
    <lineage>
        <taxon>Eukaryota</taxon>
        <taxon>Metazoa</taxon>
        <taxon>Ecdysozoa</taxon>
        <taxon>Nematoda</taxon>
        <taxon>Enoplea</taxon>
        <taxon>Dorylaimia</taxon>
        <taxon>Mermithida</taxon>
        <taxon>Mermithoidea</taxon>
        <taxon>Mermithidae</taxon>
        <taxon>Romanomermis</taxon>
    </lineage>
</organism>
<keyword evidence="1" id="KW-1133">Transmembrane helix</keyword>
<sequence>MNDRCRGNDIFNCNTDHPSMANQKMVKVDEKVAGSSWIWIAIVWIVFCSAFFAIAFSSNTNQQLFEELCYCHNVMIWTLKATVYVSTYSISIQKNRQLIEQFTLKSDQHNLNERFVMWSNINTTRWLIPINIFHCAISVALILSINIGRLIFHSVSDGYVIYITAFMNVYAFEVMAHPMVTIRLLVAVMTNNCSLRAHEYQKDFF</sequence>
<dbReference type="Proteomes" id="UP000887565">
    <property type="component" value="Unplaced"/>
</dbReference>
<keyword evidence="1" id="KW-0812">Transmembrane</keyword>